<evidence type="ECO:0000256" key="3">
    <source>
        <dbReference type="ARBA" id="ARBA00022475"/>
    </source>
</evidence>
<evidence type="ECO:0000256" key="7">
    <source>
        <dbReference type="ARBA" id="ARBA00023136"/>
    </source>
</evidence>
<dbReference type="RefSeq" id="WP_065161266.1">
    <property type="nucleotide sequence ID" value="NZ_LZLQ01000152.1"/>
</dbReference>
<feature type="transmembrane region" description="Helical" evidence="9">
    <location>
        <begin position="229"/>
        <end position="250"/>
    </location>
</feature>
<feature type="transmembrane region" description="Helical" evidence="9">
    <location>
        <begin position="552"/>
        <end position="569"/>
    </location>
</feature>
<protein>
    <recommendedName>
        <fullName evidence="10">FHA domain-containing protein</fullName>
    </recommendedName>
</protein>
<sequence>MLSRLAEYTVRRPKVVLAAVLALLGISIVLGGSVSDKLGVGGNTDPRSESSQADEFLDQHFGTTANLVIQLLPRQGTLDSRDVARVQERVRQLIKTEPDAELTRSFGDEGATDLHSKDNRSGLMLVHVGGTADQASETAKRLIAGLPKDPDVAVRAGGSLGVQQEIRDKVKHDLKLSESIAVPISLAVLVVVFGGLIAAALPVVVGVVSIVSTLSVLLLLTTITDVSVHALTVTTAFGLGLSIDFGLLMVSRFREELANGKDHHRAIVATVSTAGRTILFSAATVTLAMTSLLVFPTYFLRSVGLAATATVLLSAFSAIIVLPALLALLGKRVDSLSVIRRKVPLSADSLFWRRFAEVVTRRPLLYALPVVAVLLGLGIPFLNAQYATPDERALPTESNARLVAESLQRDFQLDPSQAITMVTRDDADALSKLGTEVSAMNGVILVNGSTGRSEHGQPVGPAPATATGPGYAFVYLSVQADSDTAQHLVREIRAKITGHQVEVGGPTATLIDSRAAIADRLPLAIGLIAISTFILLFLFTGSVVVPIKALSLNLLVLSAVLGVMVWIFQEGHLASLLGISPAPLNPSMVVLLCAIAFSLSVDYEIFLLSRIKEARDSGLSNNAATVIGLGRVGRIVTSAALLLTITLISFANGLSFMKMFGIGTALAVIIDATIIRGVVVPAFLRLAGDLNWWAPAPLRWLHSRIGISEAPSEAVEQPAAEAPAPAETPLPPVVATVERPIVATPPPAATLPSEIEVIPGQHLVANVNGAVIVVAHRERAPLSGQSVAAQQLAALAEMVRRTDAHRLVSAFKHVAQETTWTRTLVDVGIVMPTPTGLEVLLCGSVTVALDDGVAQTVLHGRGRLVHRSVPTPAVAAVITVDEVGQRPRASAEGNGGNGVYRLTGGTVPGQGAVIWSARAASVQPPTPAQRPAPAQRPTPAQQPTPVPAPAPIEPKRWLVLDDNSRIELDRDCVIGRDPRGSEAVTRGLRPVCIDDHAGAMSRAHIEVRIVKDEVIVVDRDSTNGVFLREPAHPGWTRLTSGAPATWRPGGYVRIGGRILRLQVLSAPGPRRGPRAVPHEVPRQCRSSILSRTGDHFKSYDLQRF</sequence>
<keyword evidence="4" id="KW-0597">Phosphoprotein</keyword>
<evidence type="ECO:0000256" key="9">
    <source>
        <dbReference type="SAM" id="Phobius"/>
    </source>
</evidence>
<comment type="similarity">
    <text evidence="2">Belongs to the resistance-nodulation-cell division (RND) (TC 2.A.6) family. MmpL subfamily.</text>
</comment>
<dbReference type="EMBL" id="LZLQ01000152">
    <property type="protein sequence ID" value="OBK09989.1"/>
    <property type="molecule type" value="Genomic_DNA"/>
</dbReference>
<dbReference type="PROSITE" id="PS50006">
    <property type="entry name" value="FHA_DOMAIN"/>
    <property type="match status" value="1"/>
</dbReference>
<gene>
    <name evidence="11" type="ORF">A5636_16195</name>
</gene>
<feature type="transmembrane region" description="Helical" evidence="9">
    <location>
        <begin position="523"/>
        <end position="545"/>
    </location>
</feature>
<feature type="region of interest" description="Disordered" evidence="8">
    <location>
        <begin position="919"/>
        <end position="952"/>
    </location>
</feature>
<evidence type="ECO:0000256" key="1">
    <source>
        <dbReference type="ARBA" id="ARBA00004651"/>
    </source>
</evidence>
<evidence type="ECO:0000256" key="8">
    <source>
        <dbReference type="SAM" id="MobiDB-lite"/>
    </source>
</evidence>
<feature type="transmembrane region" description="Helical" evidence="9">
    <location>
        <begin position="589"/>
        <end position="611"/>
    </location>
</feature>
<feature type="transmembrane region" description="Helical" evidence="9">
    <location>
        <begin position="305"/>
        <end position="330"/>
    </location>
</feature>
<dbReference type="InterPro" id="IPR004869">
    <property type="entry name" value="MMPL_dom"/>
</dbReference>
<dbReference type="SUPFAM" id="SSF82866">
    <property type="entry name" value="Multidrug efflux transporter AcrB transmembrane domain"/>
    <property type="match status" value="2"/>
</dbReference>
<evidence type="ECO:0000256" key="6">
    <source>
        <dbReference type="ARBA" id="ARBA00022989"/>
    </source>
</evidence>
<keyword evidence="6 9" id="KW-1133">Transmembrane helix</keyword>
<dbReference type="InterPro" id="IPR050545">
    <property type="entry name" value="Mycobact_MmpL"/>
</dbReference>
<keyword evidence="12" id="KW-1185">Reference proteome</keyword>
<evidence type="ECO:0000313" key="12">
    <source>
        <dbReference type="Proteomes" id="UP000093629"/>
    </source>
</evidence>
<feature type="transmembrane region" description="Helical" evidence="9">
    <location>
        <begin position="278"/>
        <end position="299"/>
    </location>
</feature>
<keyword evidence="5 9" id="KW-0812">Transmembrane</keyword>
<dbReference type="GO" id="GO:0005886">
    <property type="term" value="C:plasma membrane"/>
    <property type="evidence" value="ECO:0007669"/>
    <property type="project" value="UniProtKB-SubCell"/>
</dbReference>
<evidence type="ECO:0000313" key="11">
    <source>
        <dbReference type="EMBL" id="OBK09989.1"/>
    </source>
</evidence>
<feature type="transmembrane region" description="Helical" evidence="9">
    <location>
        <begin position="363"/>
        <end position="382"/>
    </location>
</feature>
<evidence type="ECO:0000259" key="10">
    <source>
        <dbReference type="PROSITE" id="PS50006"/>
    </source>
</evidence>
<dbReference type="CDD" id="cd00060">
    <property type="entry name" value="FHA"/>
    <property type="match status" value="1"/>
</dbReference>
<dbReference type="PANTHER" id="PTHR33406:SF11">
    <property type="entry name" value="MEMBRANE PROTEIN SCO6666-RELATED"/>
    <property type="match status" value="1"/>
</dbReference>
<dbReference type="Gene3D" id="2.60.200.20">
    <property type="match status" value="1"/>
</dbReference>
<evidence type="ECO:0000256" key="2">
    <source>
        <dbReference type="ARBA" id="ARBA00010157"/>
    </source>
</evidence>
<dbReference type="AlphaFoldDB" id="A0A1A3MMJ2"/>
<feature type="compositionally biased region" description="Pro residues" evidence="8">
    <location>
        <begin position="924"/>
        <end position="952"/>
    </location>
</feature>
<evidence type="ECO:0000256" key="5">
    <source>
        <dbReference type="ARBA" id="ARBA00022692"/>
    </source>
</evidence>
<dbReference type="InterPro" id="IPR000253">
    <property type="entry name" value="FHA_dom"/>
</dbReference>
<feature type="transmembrane region" description="Helical" evidence="9">
    <location>
        <begin position="632"/>
        <end position="654"/>
    </location>
</feature>
<dbReference type="Gene3D" id="1.20.1640.10">
    <property type="entry name" value="Multidrug efflux transporter AcrB transmembrane domain"/>
    <property type="match status" value="2"/>
</dbReference>
<comment type="subcellular location">
    <subcellularLocation>
        <location evidence="1">Cell membrane</location>
        <topology evidence="1">Multi-pass membrane protein</topology>
    </subcellularLocation>
</comment>
<dbReference type="InterPro" id="IPR008984">
    <property type="entry name" value="SMAD_FHA_dom_sf"/>
</dbReference>
<organism evidence="11 12">
    <name type="scientific">Mycobacterium asiaticum</name>
    <dbReference type="NCBI Taxonomy" id="1790"/>
    <lineage>
        <taxon>Bacteria</taxon>
        <taxon>Bacillati</taxon>
        <taxon>Actinomycetota</taxon>
        <taxon>Actinomycetes</taxon>
        <taxon>Mycobacteriales</taxon>
        <taxon>Mycobacteriaceae</taxon>
        <taxon>Mycobacterium</taxon>
    </lineage>
</organism>
<dbReference type="OrthoDB" id="7051771at2"/>
<dbReference type="SUPFAM" id="SSF49879">
    <property type="entry name" value="SMAD/FHA domain"/>
    <property type="match status" value="1"/>
</dbReference>
<proteinExistence type="inferred from homology"/>
<accession>A0A1A3MMJ2</accession>
<keyword evidence="3" id="KW-1003">Cell membrane</keyword>
<comment type="caution">
    <text evidence="11">The sequence shown here is derived from an EMBL/GenBank/DDBJ whole genome shotgun (WGS) entry which is preliminary data.</text>
</comment>
<name>A0A1A3MMJ2_MYCAS</name>
<reference evidence="11 12" key="1">
    <citation type="submission" date="2016-06" db="EMBL/GenBank/DDBJ databases">
        <authorList>
            <person name="Kjaerup R.B."/>
            <person name="Dalgaard T.S."/>
            <person name="Juul-Madsen H.R."/>
        </authorList>
    </citation>
    <scope>NUCLEOTIDE SEQUENCE [LARGE SCALE GENOMIC DNA]</scope>
    <source>
        <strain evidence="11 12">1245139.5</strain>
    </source>
</reference>
<dbReference type="PANTHER" id="PTHR33406">
    <property type="entry name" value="MEMBRANE PROTEIN MJ1562-RELATED"/>
    <property type="match status" value="1"/>
</dbReference>
<keyword evidence="7 9" id="KW-0472">Membrane</keyword>
<feature type="domain" description="FHA" evidence="10">
    <location>
        <begin position="972"/>
        <end position="1027"/>
    </location>
</feature>
<dbReference type="Proteomes" id="UP000093629">
    <property type="component" value="Unassembled WGS sequence"/>
</dbReference>
<dbReference type="Pfam" id="PF03176">
    <property type="entry name" value="MMPL"/>
    <property type="match status" value="2"/>
</dbReference>
<evidence type="ECO:0000256" key="4">
    <source>
        <dbReference type="ARBA" id="ARBA00022553"/>
    </source>
</evidence>